<proteinExistence type="predicted"/>
<dbReference type="RefSeq" id="WP_256417202.1">
    <property type="nucleotide sequence ID" value="NZ_JANHDL010000002.1"/>
</dbReference>
<evidence type="ECO:0000313" key="1">
    <source>
        <dbReference type="EMBL" id="MFD1569367.1"/>
    </source>
</evidence>
<protein>
    <recommendedName>
        <fullName evidence="3">Transposase</fullName>
    </recommendedName>
</protein>
<dbReference type="Gene3D" id="3.70.10.10">
    <property type="match status" value="1"/>
</dbReference>
<evidence type="ECO:0008006" key="3">
    <source>
        <dbReference type="Google" id="ProtNLM"/>
    </source>
</evidence>
<dbReference type="AlphaFoldDB" id="A0ABD6BW53"/>
<accession>A0ABD6BW53</accession>
<organism evidence="1 2">
    <name type="scientific">Halorubrum laminariae</name>
    <dbReference type="NCBI Taxonomy" id="1433523"/>
    <lineage>
        <taxon>Archaea</taxon>
        <taxon>Methanobacteriati</taxon>
        <taxon>Methanobacteriota</taxon>
        <taxon>Stenosarchaea group</taxon>
        <taxon>Halobacteria</taxon>
        <taxon>Halobacteriales</taxon>
        <taxon>Haloferacaceae</taxon>
        <taxon>Halorubrum</taxon>
    </lineage>
</organism>
<gene>
    <name evidence="1" type="ORF">ACFR9T_01975</name>
</gene>
<dbReference type="EMBL" id="JBHUDB010000001">
    <property type="protein sequence ID" value="MFD1569367.1"/>
    <property type="molecule type" value="Genomic_DNA"/>
</dbReference>
<dbReference type="Proteomes" id="UP001597185">
    <property type="component" value="Unassembled WGS sequence"/>
</dbReference>
<name>A0ABD6BW53_9EURY</name>
<evidence type="ECO:0000313" key="2">
    <source>
        <dbReference type="Proteomes" id="UP001597185"/>
    </source>
</evidence>
<reference evidence="1 2" key="1">
    <citation type="journal article" date="2019" name="Int. J. Syst. Evol. Microbiol.">
        <title>The Global Catalogue of Microorganisms (GCM) 10K type strain sequencing project: providing services to taxonomists for standard genome sequencing and annotation.</title>
        <authorList>
            <consortium name="The Broad Institute Genomics Platform"/>
            <consortium name="The Broad Institute Genome Sequencing Center for Infectious Disease"/>
            <person name="Wu L."/>
            <person name="Ma J."/>
        </authorList>
    </citation>
    <scope>NUCLEOTIDE SEQUENCE [LARGE SCALE GENOMIC DNA]</scope>
    <source>
        <strain evidence="1 2">CGMCC 1.12689</strain>
    </source>
</reference>
<keyword evidence="2" id="KW-1185">Reference proteome</keyword>
<comment type="caution">
    <text evidence="1">The sequence shown here is derived from an EMBL/GenBank/DDBJ whole genome shotgun (WGS) entry which is preliminary data.</text>
</comment>
<sequence length="363" mass="40716">MEIPEEKTKQDKLITKINFQYNQRAKIEPVFRMAENRFDLATDSDKPQVKAFYVQMSVLLYNLYTIVDTVPSPKAGVDIDTTQNELLEVVHNLALNGPTIPDALTYHRDPVMPLECSADALREIVRLVLAIRKDGECRIDIDEEKIRLRACSEDKVAYLDYSLPTDTAIRSTDGVTGSYWAELEGLDYFIRAGATEEVSVSFPPETPKSKIAMRSAGLTYRFPVLAEQLAHRVYNRLSTGECCECSLPNRVFDRDIKVADLIGPEVQVQFDPVTQFVEFAAEGKKSQDAFSYSHAVRQPESVGNSVETLTIPVARLRDITPRVPSAMPVTLRIGTRHLTYQTEGPVEGGNLTVYSAKRYDEVG</sequence>